<sequence>MMAFKPISHWSPNPSTGERGCSIKLNSDKKSSIVYSNGKAIYIKDVDRLDQSKIYKGHTNQTTVAKFSPSGNYVGSGDVSGTVRVWGTVGEDQILKIEVKAIGGKINDLAWDEDNGGKRIIAVGEGRERFGHAFSIDGGNSVGEIAGHSKPITSVSIRPIRPYRAVTASDDTTLGFFHATPYKYNKNIQSHKKFVQAVEYSPDGSLFASGGSDTKLFIYDGSTGDIVDELGSDDNSKEKHSGTVFSIAWSLVNHSHLASFSADTTVRLWDASNRKQISSWNLASSAAPEKHQVGGTWLEGNRLVSLSYNGDLTVIDTRHPEPVNKIEACQRGIISVAKSPVESGYYVGDHSGRVMHYSTEGKSKTVGSKPDSNIIALSASKTKVFSVGLDDLFRAIDPTDVSYDMNVSVPLGQQPKGLQANSSNDIALTITSNEARLIESGNSLTTIPLKFDATACAMSSKFAAIGFSNGKVGIYDCSSKTLKELGLLESNKTTITSISISPDESLVGVGEQSGKILVYELISPTFSLKISSQWCFHSARILSLSWRECSRVLASSSLDTNIYIWNILKPMKNLSLKNSHVGGTNQVLWEDSETLLSAGADGSIRKFKINLESFK</sequence>
<dbReference type="GO" id="GO:0030042">
    <property type="term" value="P:actin filament depolymerization"/>
    <property type="evidence" value="ECO:0007669"/>
    <property type="project" value="TreeGrafter"/>
</dbReference>
<dbReference type="EMBL" id="CALTRL010005342">
    <property type="protein sequence ID" value="CAH7684346.1"/>
    <property type="molecule type" value="Genomic_DNA"/>
</dbReference>
<dbReference type="PANTHER" id="PTHR19856:SF0">
    <property type="entry name" value="WD REPEAT-CONTAINING PROTEIN 1"/>
    <property type="match status" value="1"/>
</dbReference>
<dbReference type="PROSITE" id="PS00678">
    <property type="entry name" value="WD_REPEATS_1"/>
    <property type="match status" value="1"/>
</dbReference>
<reference evidence="5" key="1">
    <citation type="submission" date="2022-06" db="EMBL/GenBank/DDBJ databases">
        <authorList>
            <consortium name="SYNGENTA / RWTH Aachen University"/>
        </authorList>
    </citation>
    <scope>NUCLEOTIDE SEQUENCE</scope>
</reference>
<feature type="repeat" description="WD" evidence="3">
    <location>
        <begin position="55"/>
        <end position="86"/>
    </location>
</feature>
<dbReference type="InterPro" id="IPR011047">
    <property type="entry name" value="Quinoprotein_ADH-like_sf"/>
</dbReference>
<dbReference type="GO" id="GO:0030864">
    <property type="term" value="C:cortical actin cytoskeleton"/>
    <property type="evidence" value="ECO:0007669"/>
    <property type="project" value="TreeGrafter"/>
</dbReference>
<evidence type="ECO:0000313" key="5">
    <source>
        <dbReference type="EMBL" id="CAH7684346.1"/>
    </source>
</evidence>
<dbReference type="InterPro" id="IPR036322">
    <property type="entry name" value="WD40_repeat_dom_sf"/>
</dbReference>
<dbReference type="GO" id="GO:0051015">
    <property type="term" value="F:actin filament binding"/>
    <property type="evidence" value="ECO:0007669"/>
    <property type="project" value="TreeGrafter"/>
</dbReference>
<dbReference type="AlphaFoldDB" id="A0AAV0BCB3"/>
<keyword evidence="2" id="KW-0677">Repeat</keyword>
<dbReference type="PANTHER" id="PTHR19856">
    <property type="entry name" value="WD-REPEATCONTAINING PROTEIN WDR1"/>
    <property type="match status" value="1"/>
</dbReference>
<dbReference type="PROSITE" id="PS50294">
    <property type="entry name" value="WD_REPEATS_REGION"/>
    <property type="match status" value="3"/>
</dbReference>
<dbReference type="PROSITE" id="PS50082">
    <property type="entry name" value="WD_REPEATS_2"/>
    <property type="match status" value="4"/>
</dbReference>
<gene>
    <name evidence="5" type="ORF">PPACK8108_LOCUS18483</name>
</gene>
<dbReference type="SUPFAM" id="SSF50998">
    <property type="entry name" value="Quinoprotein alcohol dehydrogenase-like"/>
    <property type="match status" value="1"/>
</dbReference>
<dbReference type="InterPro" id="IPR015943">
    <property type="entry name" value="WD40/YVTN_repeat-like_dom_sf"/>
</dbReference>
<protein>
    <submittedName>
        <fullName evidence="5">WD40-repeat-containing domain protein</fullName>
    </submittedName>
</protein>
<dbReference type="Pfam" id="PF00400">
    <property type="entry name" value="WD40"/>
    <property type="match status" value="4"/>
</dbReference>
<dbReference type="SUPFAM" id="SSF50978">
    <property type="entry name" value="WD40 repeat-like"/>
    <property type="match status" value="1"/>
</dbReference>
<evidence type="ECO:0000313" key="6">
    <source>
        <dbReference type="Proteomes" id="UP001153365"/>
    </source>
</evidence>
<dbReference type="Proteomes" id="UP001153365">
    <property type="component" value="Unassembled WGS sequence"/>
</dbReference>
<name>A0AAV0BCB3_PHAPC</name>
<dbReference type="InterPro" id="IPR001680">
    <property type="entry name" value="WD40_rpt"/>
</dbReference>
<proteinExistence type="predicted"/>
<comment type="caution">
    <text evidence="5">The sequence shown here is derived from an EMBL/GenBank/DDBJ whole genome shotgun (WGS) entry which is preliminary data.</text>
</comment>
<accession>A0AAV0BCB3</accession>
<evidence type="ECO:0000256" key="2">
    <source>
        <dbReference type="ARBA" id="ARBA00022737"/>
    </source>
</evidence>
<organism evidence="5 6">
    <name type="scientific">Phakopsora pachyrhizi</name>
    <name type="common">Asian soybean rust disease fungus</name>
    <dbReference type="NCBI Taxonomy" id="170000"/>
    <lineage>
        <taxon>Eukaryota</taxon>
        <taxon>Fungi</taxon>
        <taxon>Dikarya</taxon>
        <taxon>Basidiomycota</taxon>
        <taxon>Pucciniomycotina</taxon>
        <taxon>Pucciniomycetes</taxon>
        <taxon>Pucciniales</taxon>
        <taxon>Phakopsoraceae</taxon>
        <taxon>Phakopsora</taxon>
    </lineage>
</organism>
<keyword evidence="1 3" id="KW-0853">WD repeat</keyword>
<keyword evidence="6" id="KW-1185">Reference proteome</keyword>
<feature type="repeat" description="WD" evidence="3">
    <location>
        <begin position="237"/>
        <end position="279"/>
    </location>
</feature>
<dbReference type="InterPro" id="IPR019775">
    <property type="entry name" value="WD40_repeat_CS"/>
</dbReference>
<dbReference type="Gene3D" id="2.130.10.10">
    <property type="entry name" value="YVTN repeat-like/Quinoprotein amine dehydrogenase"/>
    <property type="match status" value="2"/>
</dbReference>
<evidence type="ECO:0000256" key="1">
    <source>
        <dbReference type="ARBA" id="ARBA00022574"/>
    </source>
</evidence>
<evidence type="ECO:0000256" key="4">
    <source>
        <dbReference type="SAM" id="MobiDB-lite"/>
    </source>
</evidence>
<feature type="repeat" description="WD" evidence="3">
    <location>
        <begin position="188"/>
        <end position="229"/>
    </location>
</feature>
<evidence type="ECO:0000256" key="3">
    <source>
        <dbReference type="PROSITE-ProRule" id="PRU00221"/>
    </source>
</evidence>
<dbReference type="SMART" id="SM00320">
    <property type="entry name" value="WD40"/>
    <property type="match status" value="8"/>
</dbReference>
<feature type="region of interest" description="Disordered" evidence="4">
    <location>
        <begin position="1"/>
        <end position="21"/>
    </location>
</feature>
<feature type="repeat" description="WD" evidence="3">
    <location>
        <begin position="537"/>
        <end position="567"/>
    </location>
</feature>
<dbReference type="FunFam" id="2.130.10.10:FF:000102">
    <property type="entry name" value="Actin-interacting protein 1"/>
    <property type="match status" value="1"/>
</dbReference>